<evidence type="ECO:0000256" key="3">
    <source>
        <dbReference type="ARBA" id="ARBA00022448"/>
    </source>
</evidence>
<keyword evidence="3" id="KW-0813">Transport</keyword>
<keyword evidence="9" id="KW-0066">ATP synthesis</keyword>
<comment type="subcellular location">
    <subcellularLocation>
        <location evidence="1">Mitochondrion membrane</location>
    </subcellularLocation>
</comment>
<proteinExistence type="inferred from homology"/>
<dbReference type="GO" id="GO:0015078">
    <property type="term" value="F:proton transmembrane transporter activity"/>
    <property type="evidence" value="ECO:0007669"/>
    <property type="project" value="InterPro"/>
</dbReference>
<comment type="similarity">
    <text evidence="2">Belongs to the ATPase g subunit family.</text>
</comment>
<dbReference type="AlphaFoldDB" id="A0A4Q2DHS2"/>
<evidence type="ECO:0000256" key="9">
    <source>
        <dbReference type="ARBA" id="ARBA00023310"/>
    </source>
</evidence>
<name>A0A4Q2DHS2_9AGAR</name>
<comment type="caution">
    <text evidence="10">The sequence shown here is derived from an EMBL/GenBank/DDBJ whole genome shotgun (WGS) entry which is preliminary data.</text>
</comment>
<keyword evidence="7" id="KW-0496">Mitochondrion</keyword>
<evidence type="ECO:0000256" key="2">
    <source>
        <dbReference type="ARBA" id="ARBA00005699"/>
    </source>
</evidence>
<evidence type="ECO:0000256" key="6">
    <source>
        <dbReference type="ARBA" id="ARBA00023065"/>
    </source>
</evidence>
<reference evidence="10 11" key="1">
    <citation type="submission" date="2019-01" db="EMBL/GenBank/DDBJ databases">
        <title>Draft genome sequence of Psathyrella aberdarensis IHI B618.</title>
        <authorList>
            <person name="Buettner E."/>
            <person name="Kellner H."/>
        </authorList>
    </citation>
    <scope>NUCLEOTIDE SEQUENCE [LARGE SCALE GENOMIC DNA]</scope>
    <source>
        <strain evidence="10 11">IHI B618</strain>
    </source>
</reference>
<dbReference type="Pfam" id="PF04718">
    <property type="entry name" value="ATP-synt_G"/>
    <property type="match status" value="1"/>
</dbReference>
<keyword evidence="4" id="KW-0138">CF(0)</keyword>
<dbReference type="STRING" id="2316362.A0A4Q2DHS2"/>
<evidence type="ECO:0000256" key="8">
    <source>
        <dbReference type="ARBA" id="ARBA00023136"/>
    </source>
</evidence>
<dbReference type="InterPro" id="IPR006808">
    <property type="entry name" value="ATP_synth_F0_gsu_mt"/>
</dbReference>
<dbReference type="GO" id="GO:0045259">
    <property type="term" value="C:proton-transporting ATP synthase complex"/>
    <property type="evidence" value="ECO:0007669"/>
    <property type="project" value="UniProtKB-KW"/>
</dbReference>
<evidence type="ECO:0000256" key="1">
    <source>
        <dbReference type="ARBA" id="ARBA00004325"/>
    </source>
</evidence>
<organism evidence="10 11">
    <name type="scientific">Candolleomyces aberdarensis</name>
    <dbReference type="NCBI Taxonomy" id="2316362"/>
    <lineage>
        <taxon>Eukaryota</taxon>
        <taxon>Fungi</taxon>
        <taxon>Dikarya</taxon>
        <taxon>Basidiomycota</taxon>
        <taxon>Agaricomycotina</taxon>
        <taxon>Agaricomycetes</taxon>
        <taxon>Agaricomycetidae</taxon>
        <taxon>Agaricales</taxon>
        <taxon>Agaricineae</taxon>
        <taxon>Psathyrellaceae</taxon>
        <taxon>Candolleomyces</taxon>
    </lineage>
</organism>
<gene>
    <name evidence="10" type="ORF">EST38_g6396</name>
</gene>
<dbReference type="GO" id="GO:0015986">
    <property type="term" value="P:proton motive force-driven ATP synthesis"/>
    <property type="evidence" value="ECO:0007669"/>
    <property type="project" value="InterPro"/>
</dbReference>
<keyword evidence="11" id="KW-1185">Reference proteome</keyword>
<dbReference type="OrthoDB" id="437at2759"/>
<dbReference type="GO" id="GO:0031966">
    <property type="term" value="C:mitochondrial membrane"/>
    <property type="evidence" value="ECO:0007669"/>
    <property type="project" value="UniProtKB-SubCell"/>
</dbReference>
<dbReference type="EMBL" id="SDEE01000200">
    <property type="protein sequence ID" value="RXW19470.1"/>
    <property type="molecule type" value="Genomic_DNA"/>
</dbReference>
<evidence type="ECO:0000313" key="11">
    <source>
        <dbReference type="Proteomes" id="UP000290288"/>
    </source>
</evidence>
<keyword evidence="8" id="KW-0472">Membrane</keyword>
<evidence type="ECO:0000256" key="5">
    <source>
        <dbReference type="ARBA" id="ARBA00022781"/>
    </source>
</evidence>
<evidence type="ECO:0000256" key="7">
    <source>
        <dbReference type="ARBA" id="ARBA00023128"/>
    </source>
</evidence>
<dbReference type="Proteomes" id="UP000290288">
    <property type="component" value="Unassembled WGS sequence"/>
</dbReference>
<evidence type="ECO:0000256" key="4">
    <source>
        <dbReference type="ARBA" id="ARBA00022547"/>
    </source>
</evidence>
<keyword evidence="5" id="KW-0375">Hydrogen ion transport</keyword>
<protein>
    <submittedName>
        <fullName evidence="10">Uncharacterized protein</fullName>
    </submittedName>
</protein>
<accession>A0A4Q2DHS2</accession>
<sequence length="168" mass="18465">MRSSLPLTLLRQSANRQALRQRAPRSVRFASTNTEAAQKKAQETLATAQVSAEKFLASAKKFLGPVGEKAGQLLGSYKEPLFYNLAVAKEVVKHVYHAERLQPPSLSTFKEVYQSLWSQVTNPAALRSFAQSGQVAQVGIYGLQAYGLFKIGEIVGRRQLIGYPSSSH</sequence>
<evidence type="ECO:0000313" key="10">
    <source>
        <dbReference type="EMBL" id="RXW19470.1"/>
    </source>
</evidence>
<keyword evidence="6" id="KW-0406">Ion transport</keyword>